<gene>
    <name evidence="1" type="ordered locus">EUBREC_0956</name>
</gene>
<dbReference type="KEGG" id="ere:EUBREC_0956"/>
<dbReference type="SUPFAM" id="SSF143011">
    <property type="entry name" value="RelE-like"/>
    <property type="match status" value="1"/>
</dbReference>
<dbReference type="Proteomes" id="UP000001477">
    <property type="component" value="Chromosome"/>
</dbReference>
<dbReference type="GeneID" id="86987817"/>
<proteinExistence type="predicted"/>
<evidence type="ECO:0000313" key="1">
    <source>
        <dbReference type="EMBL" id="ACR74720.1"/>
    </source>
</evidence>
<protein>
    <recommendedName>
        <fullName evidence="3">Plasmid stabilization system protein</fullName>
    </recommendedName>
</protein>
<dbReference type="HOGENOM" id="CLU_2287302_0_0_9"/>
<dbReference type="InterPro" id="IPR035093">
    <property type="entry name" value="RelE/ParE_toxin_dom_sf"/>
</dbReference>
<dbReference type="PaxDb" id="515619-EUBREC_0956"/>
<evidence type="ECO:0008006" key="3">
    <source>
        <dbReference type="Google" id="ProtNLM"/>
    </source>
</evidence>
<dbReference type="Gene3D" id="3.30.2310.20">
    <property type="entry name" value="RelE-like"/>
    <property type="match status" value="1"/>
</dbReference>
<evidence type="ECO:0000313" key="2">
    <source>
        <dbReference type="Proteomes" id="UP000001477"/>
    </source>
</evidence>
<dbReference type="RefSeq" id="WP_012741822.1">
    <property type="nucleotide sequence ID" value="NC_012781.1"/>
</dbReference>
<name>C4ZFY6_AGARV</name>
<dbReference type="SMR" id="C4ZFY6"/>
<reference evidence="1 2" key="1">
    <citation type="journal article" date="2009" name="Proc. Natl. Acad. Sci. U.S.A.">
        <title>Characterizing a model human gut microbiota composed of members of its two dominant bacterial phyla.</title>
        <authorList>
            <person name="Mahowald M.A."/>
            <person name="Rey F.E."/>
            <person name="Seedorf H."/>
            <person name="Turnbaugh P.J."/>
            <person name="Fulton R.S."/>
            <person name="Wollam A."/>
            <person name="Shah N."/>
            <person name="Wang C."/>
            <person name="Magrini V."/>
            <person name="Wilson R.K."/>
            <person name="Cantarel B.L."/>
            <person name="Coutinho P.M."/>
            <person name="Henrissat B."/>
            <person name="Crock L.W."/>
            <person name="Russell A."/>
            <person name="Verberkmoes N.C."/>
            <person name="Hettich R.L."/>
            <person name="Gordon J.I."/>
        </authorList>
    </citation>
    <scope>NUCLEOTIDE SEQUENCE [LARGE SCALE GENOMIC DNA]</scope>
    <source>
        <strain evidence="2">ATCC 33656 / DSM 3377 / JCM 17463 / KCTC 5835 / LMG 30912 / VPI 0990</strain>
    </source>
</reference>
<organism evidence="1 2">
    <name type="scientific">Agathobacter rectalis (strain ATCC 33656 / DSM 3377 / JCM 17463 / KCTC 5835 / VPI 0990)</name>
    <name type="common">Eubacterium rectale</name>
    <dbReference type="NCBI Taxonomy" id="515619"/>
    <lineage>
        <taxon>Bacteria</taxon>
        <taxon>Bacillati</taxon>
        <taxon>Bacillota</taxon>
        <taxon>Clostridia</taxon>
        <taxon>Lachnospirales</taxon>
        <taxon>Lachnospiraceae</taxon>
        <taxon>Agathobacter</taxon>
    </lineage>
</organism>
<dbReference type="EMBL" id="CP001107">
    <property type="protein sequence ID" value="ACR74720.1"/>
    <property type="molecule type" value="Genomic_DNA"/>
</dbReference>
<accession>C4ZFY6</accession>
<dbReference type="STRING" id="515619.EUBREC_0956"/>
<sequence>MKYNVDISPDAKKELNNYISGAMEFGSESVSKILDAFDECICILETTPNAGFDKLKYIPAKYKVIHLWKHYWMIFQIYEDEHCVKIDYVIDDRQNYGRFVH</sequence>
<dbReference type="AlphaFoldDB" id="C4ZFY6"/>